<feature type="region of interest" description="Disordered" evidence="1">
    <location>
        <begin position="164"/>
        <end position="183"/>
    </location>
</feature>
<dbReference type="RefSeq" id="XP_037213352.1">
    <property type="nucleotide sequence ID" value="XM_037370351.1"/>
</dbReference>
<dbReference type="OrthoDB" id="3268823at2759"/>
<dbReference type="GeneID" id="59352867"/>
<feature type="region of interest" description="Disordered" evidence="1">
    <location>
        <begin position="291"/>
        <end position="386"/>
    </location>
</feature>
<protein>
    <submittedName>
        <fullName evidence="2">Uncharacterized protein</fullName>
    </submittedName>
</protein>
<feature type="compositionally biased region" description="Polar residues" evidence="1">
    <location>
        <begin position="124"/>
        <end position="138"/>
    </location>
</feature>
<feature type="compositionally biased region" description="Low complexity" evidence="1">
    <location>
        <begin position="293"/>
        <end position="310"/>
    </location>
</feature>
<comment type="caution">
    <text evidence="2">The sequence shown here is derived from an EMBL/GenBank/DDBJ whole genome shotgun (WGS) entry which is preliminary data.</text>
</comment>
<evidence type="ECO:0000256" key="1">
    <source>
        <dbReference type="SAM" id="MobiDB-lite"/>
    </source>
</evidence>
<feature type="compositionally biased region" description="Low complexity" evidence="1">
    <location>
        <begin position="361"/>
        <end position="375"/>
    </location>
</feature>
<feature type="compositionally biased region" description="Low complexity" evidence="1">
    <location>
        <begin position="208"/>
        <end position="219"/>
    </location>
</feature>
<accession>A0A8H6VRI2</accession>
<name>A0A8H6VRI2_9AGAR</name>
<evidence type="ECO:0000313" key="3">
    <source>
        <dbReference type="Proteomes" id="UP000636479"/>
    </source>
</evidence>
<reference evidence="2" key="1">
    <citation type="submission" date="2020-05" db="EMBL/GenBank/DDBJ databases">
        <title>Mycena genomes resolve the evolution of fungal bioluminescence.</title>
        <authorList>
            <person name="Tsai I.J."/>
        </authorList>
    </citation>
    <scope>NUCLEOTIDE SEQUENCE</scope>
    <source>
        <strain evidence="2">171206Taipei</strain>
    </source>
</reference>
<keyword evidence="3" id="KW-1185">Reference proteome</keyword>
<feature type="compositionally biased region" description="Low complexity" evidence="1">
    <location>
        <begin position="172"/>
        <end position="183"/>
    </location>
</feature>
<proteinExistence type="predicted"/>
<feature type="compositionally biased region" description="Polar residues" evidence="1">
    <location>
        <begin position="311"/>
        <end position="324"/>
    </location>
</feature>
<organism evidence="2 3">
    <name type="scientific">Mycena indigotica</name>
    <dbReference type="NCBI Taxonomy" id="2126181"/>
    <lineage>
        <taxon>Eukaryota</taxon>
        <taxon>Fungi</taxon>
        <taxon>Dikarya</taxon>
        <taxon>Basidiomycota</taxon>
        <taxon>Agaricomycotina</taxon>
        <taxon>Agaricomycetes</taxon>
        <taxon>Agaricomycetidae</taxon>
        <taxon>Agaricales</taxon>
        <taxon>Marasmiineae</taxon>
        <taxon>Mycenaceae</taxon>
        <taxon>Mycena</taxon>
    </lineage>
</organism>
<dbReference type="Proteomes" id="UP000636479">
    <property type="component" value="Unassembled WGS sequence"/>
</dbReference>
<evidence type="ECO:0000313" key="2">
    <source>
        <dbReference type="EMBL" id="KAF7289321.1"/>
    </source>
</evidence>
<feature type="region of interest" description="Disordered" evidence="1">
    <location>
        <begin position="202"/>
        <end position="235"/>
    </location>
</feature>
<dbReference type="AlphaFoldDB" id="A0A8H6VRI2"/>
<dbReference type="EMBL" id="JACAZF010000017">
    <property type="protein sequence ID" value="KAF7289321.1"/>
    <property type="molecule type" value="Genomic_DNA"/>
</dbReference>
<gene>
    <name evidence="2" type="ORF">MIND_01394000</name>
</gene>
<sequence>MRRRRHDMLAFKYQRPPSHDMTTAYMNLVPKISLAALPTPADEWAGDLSDLLRAHITMTPPAASKRFDFSLRPEIGSRSMSAGSGGNMSVRKPVLIPPPLVRRDSDLVDPLHNPIPQQQHRESTNLSTAVHTGHSTSPVAPPPDLAHLNAATASKASFPRQYTQSSGRFVDSPAPASLSSLSLESHTESLGSMSTISLESHAIPSPAPLSSQSSLSLDAPSPPQEREPEISASLGASTPSLVKAELGHSQISLADSGYIASSEAEGDVDPGDKRPSLDSVRNLSLEDVVHLGPLPSRSPSLSSLNSNSRLDTTSVNMLPSTNSHTWRHSGAVSAPPEVSSFSEGDDMGSDGPQAKRTDSGSTASTATVSPSPVTAEEPKRERRKSALSLNGLNLNIGLVQKIKGKIGNEKDTA</sequence>
<feature type="region of interest" description="Disordered" evidence="1">
    <location>
        <begin position="103"/>
        <end position="146"/>
    </location>
</feature>